<feature type="domain" description="Core Histone H2A/H2B/H3" evidence="3">
    <location>
        <begin position="80"/>
        <end position="157"/>
    </location>
</feature>
<dbReference type="PRINTS" id="PR00621">
    <property type="entry name" value="HISTONEH2B"/>
</dbReference>
<dbReference type="FunFam" id="1.10.20.10:FF:000043">
    <property type="entry name" value="Histone H2B"/>
    <property type="match status" value="1"/>
</dbReference>
<reference evidence="4" key="1">
    <citation type="submission" date="2025-08" db="UniProtKB">
        <authorList>
            <consortium name="Ensembl"/>
        </authorList>
    </citation>
    <scope>IDENTIFICATION</scope>
</reference>
<dbReference type="SUPFAM" id="SSF47113">
    <property type="entry name" value="Histone-fold"/>
    <property type="match status" value="1"/>
</dbReference>
<proteinExistence type="inferred from homology"/>
<dbReference type="Pfam" id="PF00125">
    <property type="entry name" value="Histone"/>
    <property type="match status" value="1"/>
</dbReference>
<dbReference type="GeneTree" id="ENSGT01150000287005"/>
<keyword evidence="5" id="KW-1185">Reference proteome</keyword>
<dbReference type="Proteomes" id="UP000694540">
    <property type="component" value="Unplaced"/>
</dbReference>
<dbReference type="GO" id="GO:0000786">
    <property type="term" value="C:nucleosome"/>
    <property type="evidence" value="ECO:0007669"/>
    <property type="project" value="InterPro"/>
</dbReference>
<protein>
    <recommendedName>
        <fullName evidence="3">Core Histone H2A/H2B/H3 domain-containing protein</fullName>
    </recommendedName>
</protein>
<dbReference type="AlphaFoldDB" id="A0A8C3W9M9"/>
<evidence type="ECO:0000313" key="5">
    <source>
        <dbReference type="Proteomes" id="UP000694540"/>
    </source>
</evidence>
<comment type="similarity">
    <text evidence="1">Belongs to the histone H2B family.</text>
</comment>
<reference evidence="4" key="2">
    <citation type="submission" date="2025-09" db="UniProtKB">
        <authorList>
            <consortium name="Ensembl"/>
        </authorList>
    </citation>
    <scope>IDENTIFICATION</scope>
</reference>
<dbReference type="SMART" id="SM00427">
    <property type="entry name" value="H2B"/>
    <property type="match status" value="1"/>
</dbReference>
<dbReference type="GO" id="GO:0046982">
    <property type="term" value="F:protein heterodimerization activity"/>
    <property type="evidence" value="ECO:0007669"/>
    <property type="project" value="InterPro"/>
</dbReference>
<organism evidence="4 5">
    <name type="scientific">Catagonus wagneri</name>
    <name type="common">Chacoan peccary</name>
    <dbReference type="NCBI Taxonomy" id="51154"/>
    <lineage>
        <taxon>Eukaryota</taxon>
        <taxon>Metazoa</taxon>
        <taxon>Chordata</taxon>
        <taxon>Craniata</taxon>
        <taxon>Vertebrata</taxon>
        <taxon>Euteleostomi</taxon>
        <taxon>Mammalia</taxon>
        <taxon>Eutheria</taxon>
        <taxon>Laurasiatheria</taxon>
        <taxon>Artiodactyla</taxon>
        <taxon>Suina</taxon>
        <taxon>Tayassuidae</taxon>
        <taxon>Catagonus</taxon>
    </lineage>
</organism>
<feature type="compositionally biased region" description="Basic residues" evidence="2">
    <location>
        <begin position="69"/>
        <end position="86"/>
    </location>
</feature>
<accession>A0A8C3W9M9</accession>
<dbReference type="GO" id="GO:0005634">
    <property type="term" value="C:nucleus"/>
    <property type="evidence" value="ECO:0007669"/>
    <property type="project" value="UniProtKB-ARBA"/>
</dbReference>
<dbReference type="InterPro" id="IPR009072">
    <property type="entry name" value="Histone-fold"/>
</dbReference>
<evidence type="ECO:0000256" key="2">
    <source>
        <dbReference type="SAM" id="MobiDB-lite"/>
    </source>
</evidence>
<sequence length="189" mass="21159">MTEVENNEPEATEAETTKAQMTEAETNEPEESEGEEIEAQTAEAETTKAETTEAVSTEDETTNAEAKNPKQKASKARRCRRRRRRRRPDGFESFATYFPRVLNRVHTGLSLSQKAMNVMDSFVKDMFERIAGEASHLVSSSKRSTITSQEIQTSVRLLLPGEIGRHAVSVATKAIIRYTTSLRSQSRCS</sequence>
<dbReference type="CDD" id="cd22910">
    <property type="entry name" value="HFD_H2B"/>
    <property type="match status" value="1"/>
</dbReference>
<feature type="region of interest" description="Disordered" evidence="2">
    <location>
        <begin position="1"/>
        <end position="86"/>
    </location>
</feature>
<dbReference type="InterPro" id="IPR000558">
    <property type="entry name" value="Histone_H2B"/>
</dbReference>
<dbReference type="PANTHER" id="PTHR23428">
    <property type="entry name" value="HISTONE H2B"/>
    <property type="match status" value="1"/>
</dbReference>
<dbReference type="Gene3D" id="1.10.20.10">
    <property type="entry name" value="Histone, subunit A"/>
    <property type="match status" value="1"/>
</dbReference>
<evidence type="ECO:0000313" key="4">
    <source>
        <dbReference type="Ensembl" id="ENSCWAP00000011014.1"/>
    </source>
</evidence>
<dbReference type="GO" id="GO:0030527">
    <property type="term" value="F:structural constituent of chromatin"/>
    <property type="evidence" value="ECO:0007669"/>
    <property type="project" value="InterPro"/>
</dbReference>
<dbReference type="InterPro" id="IPR007125">
    <property type="entry name" value="H2A/H2B/H3"/>
</dbReference>
<name>A0A8C3W9M9_9CETA</name>
<feature type="compositionally biased region" description="Acidic residues" evidence="2">
    <location>
        <begin position="1"/>
        <end position="13"/>
    </location>
</feature>
<feature type="compositionally biased region" description="Acidic residues" evidence="2">
    <location>
        <begin position="25"/>
        <end position="38"/>
    </location>
</feature>
<dbReference type="GO" id="GO:0003677">
    <property type="term" value="F:DNA binding"/>
    <property type="evidence" value="ECO:0007669"/>
    <property type="project" value="InterPro"/>
</dbReference>
<evidence type="ECO:0000256" key="1">
    <source>
        <dbReference type="ARBA" id="ARBA00006846"/>
    </source>
</evidence>
<evidence type="ECO:0000259" key="3">
    <source>
        <dbReference type="Pfam" id="PF00125"/>
    </source>
</evidence>
<dbReference type="Ensembl" id="ENSCWAT00000012003.1">
    <property type="protein sequence ID" value="ENSCWAP00000011014.1"/>
    <property type="gene ID" value="ENSCWAG00000008630.1"/>
</dbReference>